<name>A0ABW5ZEE4_9BACL</name>
<dbReference type="Proteomes" id="UP001597561">
    <property type="component" value="Unassembled WGS sequence"/>
</dbReference>
<keyword evidence="2" id="KW-1185">Reference proteome</keyword>
<dbReference type="EMBL" id="JBHUPG010000008">
    <property type="protein sequence ID" value="MFD2911319.1"/>
    <property type="molecule type" value="Genomic_DNA"/>
</dbReference>
<evidence type="ECO:0000313" key="2">
    <source>
        <dbReference type="Proteomes" id="UP001597561"/>
    </source>
</evidence>
<gene>
    <name evidence="1" type="ORF">ACFS5P_05485</name>
</gene>
<reference evidence="2" key="1">
    <citation type="journal article" date="2019" name="Int. J. Syst. Evol. Microbiol.">
        <title>The Global Catalogue of Microorganisms (GCM) 10K type strain sequencing project: providing services to taxonomists for standard genome sequencing and annotation.</title>
        <authorList>
            <consortium name="The Broad Institute Genomics Platform"/>
            <consortium name="The Broad Institute Genome Sequencing Center for Infectious Disease"/>
            <person name="Wu L."/>
            <person name="Ma J."/>
        </authorList>
    </citation>
    <scope>NUCLEOTIDE SEQUENCE [LARGE SCALE GENOMIC DNA]</scope>
    <source>
        <strain evidence="2">KCTC 13528</strain>
    </source>
</reference>
<sequence>MGQMSQDEINVDLFEEVQRLQKEVNHYKELANLNVDAYYKSQNKLEIYEKAVKLALMTLEDNNLMNDSYWKIHSILDNG</sequence>
<evidence type="ECO:0000313" key="1">
    <source>
        <dbReference type="EMBL" id="MFD2911319.1"/>
    </source>
</evidence>
<proteinExistence type="predicted"/>
<comment type="caution">
    <text evidence="1">The sequence shown here is derived from an EMBL/GenBank/DDBJ whole genome shotgun (WGS) entry which is preliminary data.</text>
</comment>
<accession>A0ABW5ZEE4</accession>
<dbReference type="RefSeq" id="WP_204727915.1">
    <property type="nucleotide sequence ID" value="NZ_JAFBDK010000001.1"/>
</dbReference>
<organism evidence="1 2">
    <name type="scientific">Jeotgalibacillus terrae</name>
    <dbReference type="NCBI Taxonomy" id="587735"/>
    <lineage>
        <taxon>Bacteria</taxon>
        <taxon>Bacillati</taxon>
        <taxon>Bacillota</taxon>
        <taxon>Bacilli</taxon>
        <taxon>Bacillales</taxon>
        <taxon>Caryophanaceae</taxon>
        <taxon>Jeotgalibacillus</taxon>
    </lineage>
</organism>
<protein>
    <submittedName>
        <fullName evidence="1">Uncharacterized protein</fullName>
    </submittedName>
</protein>